<feature type="transmembrane region" description="Helical" evidence="1">
    <location>
        <begin position="114"/>
        <end position="137"/>
    </location>
</feature>
<dbReference type="Gene3D" id="1.20.144.10">
    <property type="entry name" value="Phosphatidic acid phosphatase type 2/haloperoxidase"/>
    <property type="match status" value="1"/>
</dbReference>
<name>A0A2A3YF08_9MICO</name>
<evidence type="ECO:0000313" key="4">
    <source>
        <dbReference type="Proteomes" id="UP000218598"/>
    </source>
</evidence>
<organism evidence="3 4">
    <name type="scientific">Brachybacterium alimentarium</name>
    <dbReference type="NCBI Taxonomy" id="47845"/>
    <lineage>
        <taxon>Bacteria</taxon>
        <taxon>Bacillati</taxon>
        <taxon>Actinomycetota</taxon>
        <taxon>Actinomycetes</taxon>
        <taxon>Micrococcales</taxon>
        <taxon>Dermabacteraceae</taxon>
        <taxon>Brachybacterium</taxon>
    </lineage>
</organism>
<feature type="transmembrane region" description="Helical" evidence="1">
    <location>
        <begin position="157"/>
        <end position="179"/>
    </location>
</feature>
<evidence type="ECO:0000259" key="2">
    <source>
        <dbReference type="Pfam" id="PF01569"/>
    </source>
</evidence>
<sequence length="250" mass="27311">MVSDASEHPEPSIDDTLDRGRISAPNVTCTGLLTSAPALAAGLIFVILIASGPMERWDYLLAHRWLRNYQPELLWFAQNVLDRVASQAICLPVLCVTAIVLARRRRSWRPIKVALLAEFAFLAGVGGMKVVFARPVTYSREPGFFEGGLIDMGAKGISFPSGHAAESILIFGAAVYLLAHYSAASPRLVRRLRWVVALIALNSVVVSFLLGWHWVSDLLGGLLLGGLLLRLITRWDERGRERQGDAAVGA</sequence>
<feature type="transmembrane region" description="Helical" evidence="1">
    <location>
        <begin position="27"/>
        <end position="50"/>
    </location>
</feature>
<keyword evidence="4" id="KW-1185">Reference proteome</keyword>
<keyword evidence="1" id="KW-0812">Transmembrane</keyword>
<dbReference type="OrthoDB" id="5289372at2"/>
<keyword evidence="1" id="KW-1133">Transmembrane helix</keyword>
<dbReference type="SUPFAM" id="SSF48317">
    <property type="entry name" value="Acid phosphatase/Vanadium-dependent haloperoxidase"/>
    <property type="match status" value="1"/>
</dbReference>
<proteinExistence type="predicted"/>
<dbReference type="Proteomes" id="UP000218598">
    <property type="component" value="Unassembled WGS sequence"/>
</dbReference>
<comment type="caution">
    <text evidence="3">The sequence shown here is derived from an EMBL/GenBank/DDBJ whole genome shotgun (WGS) entry which is preliminary data.</text>
</comment>
<accession>A0A2A3YF08</accession>
<protein>
    <submittedName>
        <fullName evidence="3">Phosphatidic acid phosphatase</fullName>
    </submittedName>
</protein>
<evidence type="ECO:0000256" key="1">
    <source>
        <dbReference type="SAM" id="Phobius"/>
    </source>
</evidence>
<gene>
    <name evidence="3" type="ORF">CIK66_16830</name>
</gene>
<feature type="domain" description="Phosphatidic acid phosphatase type 2/haloperoxidase" evidence="2">
    <location>
        <begin position="125"/>
        <end position="237"/>
    </location>
</feature>
<reference evidence="3 4" key="1">
    <citation type="journal article" date="2017" name="Elife">
        <title>Extensive horizontal gene transfer in cheese-associated bacteria.</title>
        <authorList>
            <person name="Bonham K.S."/>
            <person name="Wolfe B.E."/>
            <person name="Dutton R.J."/>
        </authorList>
    </citation>
    <scope>NUCLEOTIDE SEQUENCE [LARGE SCALE GENOMIC DNA]</scope>
    <source>
        <strain evidence="3 4">341_9</strain>
    </source>
</reference>
<feature type="transmembrane region" description="Helical" evidence="1">
    <location>
        <begin position="84"/>
        <end position="102"/>
    </location>
</feature>
<dbReference type="RefSeq" id="WP_096197810.1">
    <property type="nucleotide sequence ID" value="NZ_JBQQJY010000042.1"/>
</dbReference>
<feature type="transmembrane region" description="Helical" evidence="1">
    <location>
        <begin position="191"/>
        <end position="212"/>
    </location>
</feature>
<evidence type="ECO:0000313" key="3">
    <source>
        <dbReference type="EMBL" id="PCC37910.1"/>
    </source>
</evidence>
<dbReference type="InterPro" id="IPR036938">
    <property type="entry name" value="PAP2/HPO_sf"/>
</dbReference>
<dbReference type="Pfam" id="PF01569">
    <property type="entry name" value="PAP2"/>
    <property type="match status" value="1"/>
</dbReference>
<keyword evidence="1" id="KW-0472">Membrane</keyword>
<dbReference type="AlphaFoldDB" id="A0A2A3YF08"/>
<dbReference type="InterPro" id="IPR000326">
    <property type="entry name" value="PAP2/HPO"/>
</dbReference>
<dbReference type="EMBL" id="NRGR01000032">
    <property type="protein sequence ID" value="PCC37910.1"/>
    <property type="molecule type" value="Genomic_DNA"/>
</dbReference>